<accession>A0AAD9L9I3</accession>
<organism evidence="4 5">
    <name type="scientific">Papiliotrema laurentii</name>
    <name type="common">Cryptococcus laurentii</name>
    <dbReference type="NCBI Taxonomy" id="5418"/>
    <lineage>
        <taxon>Eukaryota</taxon>
        <taxon>Fungi</taxon>
        <taxon>Dikarya</taxon>
        <taxon>Basidiomycota</taxon>
        <taxon>Agaricomycotina</taxon>
        <taxon>Tremellomycetes</taxon>
        <taxon>Tremellales</taxon>
        <taxon>Rhynchogastremaceae</taxon>
        <taxon>Papiliotrema</taxon>
    </lineage>
</organism>
<keyword evidence="5" id="KW-1185">Reference proteome</keyword>
<dbReference type="Pfam" id="PF15456">
    <property type="entry name" value="Uds1"/>
    <property type="match status" value="1"/>
</dbReference>
<feature type="compositionally biased region" description="Basic and acidic residues" evidence="2">
    <location>
        <begin position="311"/>
        <end position="323"/>
    </location>
</feature>
<dbReference type="AlphaFoldDB" id="A0AAD9L9I3"/>
<evidence type="ECO:0000313" key="4">
    <source>
        <dbReference type="EMBL" id="KAK1927517.1"/>
    </source>
</evidence>
<dbReference type="EMBL" id="JAODAN010000001">
    <property type="protein sequence ID" value="KAK1927517.1"/>
    <property type="molecule type" value="Genomic_DNA"/>
</dbReference>
<feature type="domain" description="Up-regulated during septation protein 1" evidence="3">
    <location>
        <begin position="172"/>
        <end position="284"/>
    </location>
</feature>
<feature type="compositionally biased region" description="Basic and acidic residues" evidence="2">
    <location>
        <begin position="295"/>
        <end position="304"/>
    </location>
</feature>
<reference evidence="4" key="1">
    <citation type="submission" date="2023-02" db="EMBL/GenBank/DDBJ databases">
        <title>Identification and recombinant expression of a fungal hydrolase from Papiliotrema laurentii that hydrolyzes apple cutin and clears colloidal polyester polyurethane.</title>
        <authorList>
            <consortium name="DOE Joint Genome Institute"/>
            <person name="Roman V.A."/>
            <person name="Bojanowski C."/>
            <person name="Crable B.R."/>
            <person name="Wagner D.N."/>
            <person name="Hung C.S."/>
            <person name="Nadeau L.J."/>
            <person name="Schratz L."/>
            <person name="Haridas S."/>
            <person name="Pangilinan J."/>
            <person name="Lipzen A."/>
            <person name="Na H."/>
            <person name="Yan M."/>
            <person name="Ng V."/>
            <person name="Grigoriev I.V."/>
            <person name="Spatafora J.W."/>
            <person name="Barlow D."/>
            <person name="Biffinger J."/>
            <person name="Kelley-Loughnane N."/>
            <person name="Varaljay V.A."/>
            <person name="Crookes-Goodson W.J."/>
        </authorList>
    </citation>
    <scope>NUCLEOTIDE SEQUENCE</scope>
    <source>
        <strain evidence="4">5307AH</strain>
    </source>
</reference>
<keyword evidence="1" id="KW-0175">Coiled coil</keyword>
<comment type="caution">
    <text evidence="4">The sequence shown here is derived from an EMBL/GenBank/DDBJ whole genome shotgun (WGS) entry which is preliminary data.</text>
</comment>
<evidence type="ECO:0000256" key="1">
    <source>
        <dbReference type="SAM" id="Coils"/>
    </source>
</evidence>
<feature type="compositionally biased region" description="Low complexity" evidence="2">
    <location>
        <begin position="92"/>
        <end position="106"/>
    </location>
</feature>
<protein>
    <submittedName>
        <fullName evidence="4">Up-regulated during septation-domain-containing protein</fullName>
    </submittedName>
</protein>
<name>A0AAD9L9I3_PAPLA</name>
<feature type="compositionally biased region" description="Low complexity" evidence="2">
    <location>
        <begin position="12"/>
        <end position="23"/>
    </location>
</feature>
<feature type="compositionally biased region" description="Polar residues" evidence="2">
    <location>
        <begin position="125"/>
        <end position="145"/>
    </location>
</feature>
<proteinExistence type="predicted"/>
<sequence length="837" mass="93285">MPIATRDMQGQPGPSSPLSPTSPRTAKAGLFRARSPPADHVQLPILGNFDLNARLDPFGSLNGRFTPESTSSDGHQPLVPPRSGGAGRSVEGGYASSAGASVGHASPLPKLPPHAVRPLSPPHTDASSVHGASTSGHPVNASIENVTDEDRQDEDAETRTIGLTEGHDEMLMTLLAGQAAVDCEQLPIGGWEEVDHWKKELSLLSNRLESLVARHQREVKILTAARTLQKLNNANKRMSKQTMESLEQAEKRADAAEKELLVLRDREASLRRRLMEHWSGVMAWEVRRLERVSAEAQQRSERANKRAATSKAREEESARKAGEMEAALRSSEGKVAELEEIVVEMGRRERALEEDLSEMERAKADMERETEAYVRDQRGIESERASWDAERRRFEEERQQWLEEKRMLLQDREAVVKAKAAERAEGQMPERDQAMIERVRAGLGGMLGRKAGVEPAEMADAVDEAQRLLRAREDEVVRLKGEIQEINMGLEEEVKRATTDRDVWKSKVEEAEREAPARAENVATLEKQLRAQNEQISDLSLRNESLATSLQAAQAAVSEQAASGESTRSLRNKVEALTTELDSIAGQFNEVWRILPPSSRRVQADLIDPRTGRSNPAITSPSTAVNFAALQQLYTPHQERFAGIDEMLNRVRGMVEDGKMLVERVCRLGQERELLKQNAGRAKKLVEDGRASLETYQRQVAVLEDQLAKSGASESKFLEELNSLRSALDAASASKRQLEVSAQRANETCERLTAANDALSAKALSLAEEAETERRELSKKWQEEMEEMRKRLDEAHEEIDEARNRGQAQRIQLLDELNSLQAENGDLRKQLRTAQRA</sequence>
<gene>
    <name evidence="4" type="ORF">DB88DRAFT_478290</name>
</gene>
<dbReference type="Proteomes" id="UP001182556">
    <property type="component" value="Unassembled WGS sequence"/>
</dbReference>
<feature type="region of interest" description="Disordered" evidence="2">
    <location>
        <begin position="1"/>
        <end position="35"/>
    </location>
</feature>
<feature type="coiled-coil region" evidence="1">
    <location>
        <begin position="462"/>
        <end position="542"/>
    </location>
</feature>
<feature type="region of interest" description="Disordered" evidence="2">
    <location>
        <begin position="52"/>
        <end position="157"/>
    </location>
</feature>
<feature type="region of interest" description="Disordered" evidence="2">
    <location>
        <begin position="295"/>
        <end position="328"/>
    </location>
</feature>
<evidence type="ECO:0000256" key="2">
    <source>
        <dbReference type="SAM" id="MobiDB-lite"/>
    </source>
</evidence>
<evidence type="ECO:0000259" key="3">
    <source>
        <dbReference type="Pfam" id="PF15456"/>
    </source>
</evidence>
<dbReference type="InterPro" id="IPR029191">
    <property type="entry name" value="Uds1"/>
</dbReference>
<feature type="compositionally biased region" description="Acidic residues" evidence="2">
    <location>
        <begin position="146"/>
        <end position="156"/>
    </location>
</feature>
<evidence type="ECO:0000313" key="5">
    <source>
        <dbReference type="Proteomes" id="UP001182556"/>
    </source>
</evidence>
<feature type="coiled-coil region" evidence="1">
    <location>
        <begin position="686"/>
        <end position="837"/>
    </location>
</feature>